<sequence length="215" mass="25294">MASSSELPTWYYRISDVIKKRNGVILWDFDEDITDFDETNPDETRKETIRKRKEDAREEEENKIEQVRAAYEALQISMSKSESTPLGPIDSQFDLYRMDYFDCFYDPSLRGYQSRYIRFEYEDTGEAHSDSLNGRFWLNPKIDFELLPFKAPESSSLEYHEIYDTGGKFPLKQQFIDKGHLILRASRHLVFWGAPQDPRGPETFICVGARNDWGK</sequence>
<feature type="region of interest" description="Disordered" evidence="1">
    <location>
        <begin position="37"/>
        <end position="63"/>
    </location>
</feature>
<name>A0A8H5YSZ6_9HYPO</name>
<evidence type="ECO:0000313" key="2">
    <source>
        <dbReference type="EMBL" id="KAF5717922.1"/>
    </source>
</evidence>
<dbReference type="Proteomes" id="UP000544331">
    <property type="component" value="Unassembled WGS sequence"/>
</dbReference>
<comment type="caution">
    <text evidence="2">The sequence shown here is derived from an EMBL/GenBank/DDBJ whole genome shotgun (WGS) entry which is preliminary data.</text>
</comment>
<reference evidence="2 3" key="1">
    <citation type="submission" date="2020-05" db="EMBL/GenBank/DDBJ databases">
        <title>Identification and distribution of gene clusters putatively required for synthesis of sphingolipid metabolism inhibitors in phylogenetically diverse species of the filamentous fungus Fusarium.</title>
        <authorList>
            <person name="Kim H.-S."/>
            <person name="Busman M."/>
            <person name="Brown D.W."/>
            <person name="Divon H."/>
            <person name="Uhlig S."/>
            <person name="Proctor R.H."/>
        </authorList>
    </citation>
    <scope>NUCLEOTIDE SEQUENCE [LARGE SCALE GENOMIC DNA]</scope>
    <source>
        <strain evidence="2 3">NRRL 66235</strain>
    </source>
</reference>
<dbReference type="AlphaFoldDB" id="A0A8H5YSZ6"/>
<keyword evidence="3" id="KW-1185">Reference proteome</keyword>
<protein>
    <submittedName>
        <fullName evidence="2">Uncharacterized protein</fullName>
    </submittedName>
</protein>
<proteinExistence type="predicted"/>
<dbReference type="EMBL" id="JAAOAN010000175">
    <property type="protein sequence ID" value="KAF5717922.1"/>
    <property type="molecule type" value="Genomic_DNA"/>
</dbReference>
<evidence type="ECO:0000256" key="1">
    <source>
        <dbReference type="SAM" id="MobiDB-lite"/>
    </source>
</evidence>
<evidence type="ECO:0000313" key="3">
    <source>
        <dbReference type="Proteomes" id="UP000544331"/>
    </source>
</evidence>
<dbReference type="OrthoDB" id="5362512at2759"/>
<gene>
    <name evidence="2" type="ORF">FMUND_5466</name>
</gene>
<accession>A0A8H5YSZ6</accession>
<organism evidence="2 3">
    <name type="scientific">Fusarium mundagurra</name>
    <dbReference type="NCBI Taxonomy" id="1567541"/>
    <lineage>
        <taxon>Eukaryota</taxon>
        <taxon>Fungi</taxon>
        <taxon>Dikarya</taxon>
        <taxon>Ascomycota</taxon>
        <taxon>Pezizomycotina</taxon>
        <taxon>Sordariomycetes</taxon>
        <taxon>Hypocreomycetidae</taxon>
        <taxon>Hypocreales</taxon>
        <taxon>Nectriaceae</taxon>
        <taxon>Fusarium</taxon>
        <taxon>Fusarium fujikuroi species complex</taxon>
    </lineage>
</organism>
<feature type="compositionally biased region" description="Basic and acidic residues" evidence="1">
    <location>
        <begin position="42"/>
        <end position="56"/>
    </location>
</feature>